<organism evidence="1 2">
    <name type="scientific">Burkholderia cepacia</name>
    <name type="common">Pseudomonas cepacia</name>
    <dbReference type="NCBI Taxonomy" id="292"/>
    <lineage>
        <taxon>Bacteria</taxon>
        <taxon>Pseudomonadati</taxon>
        <taxon>Pseudomonadota</taxon>
        <taxon>Betaproteobacteria</taxon>
        <taxon>Burkholderiales</taxon>
        <taxon>Burkholderiaceae</taxon>
        <taxon>Burkholderia</taxon>
        <taxon>Burkholderia cepacia complex</taxon>
    </lineage>
</organism>
<protein>
    <submittedName>
        <fullName evidence="1">Uncharacterized protein</fullName>
    </submittedName>
</protein>
<dbReference type="EMBL" id="JPGD01000005">
    <property type="protein sequence ID" value="KGB99361.1"/>
    <property type="molecule type" value="Genomic_DNA"/>
</dbReference>
<comment type="caution">
    <text evidence="1">The sequence shown here is derived from an EMBL/GenBank/DDBJ whole genome shotgun (WGS) entry which is preliminary data.</text>
</comment>
<accession>A0AA88Z314</accession>
<name>A0AA88Z314_BURCE</name>
<gene>
    <name evidence="1" type="ORF">DM43_3075</name>
</gene>
<dbReference type="Proteomes" id="UP000029575">
    <property type="component" value="Unassembled WGS sequence"/>
</dbReference>
<dbReference type="AlphaFoldDB" id="A0AA88Z314"/>
<sequence>MNKRDRLDMATEIAHIRMLQLERARTEALRLARRSDDARARERRASDALDAHTDGWRQSLQADPALIPSLMVNWMRASEVAREALTAASTQTRAAQADVDAYRTTFAMQQQQVETANDLVVYARRRYKQACEERQAAAVEDSYLSRRGLR</sequence>
<dbReference type="RefSeq" id="WP_034206880.1">
    <property type="nucleotide sequence ID" value="NZ_KN150854.1"/>
</dbReference>
<proteinExistence type="predicted"/>
<evidence type="ECO:0000313" key="2">
    <source>
        <dbReference type="Proteomes" id="UP000029575"/>
    </source>
</evidence>
<evidence type="ECO:0000313" key="1">
    <source>
        <dbReference type="EMBL" id="KGB99361.1"/>
    </source>
</evidence>
<reference evidence="1 2" key="1">
    <citation type="submission" date="2014-06" db="EMBL/GenBank/DDBJ databases">
        <authorList>
            <person name="Bishop-Lilly K.A."/>
            <person name="Broomall S.M."/>
            <person name="Chain P.S."/>
            <person name="Chertkov O."/>
            <person name="Coyne S.R."/>
            <person name="Daligault H.E."/>
            <person name="Davenport K.W."/>
            <person name="Erkkila T."/>
            <person name="Frey K.G."/>
            <person name="Gibbons H.S."/>
            <person name="Gu W."/>
            <person name="Jaissle J."/>
            <person name="Johnson S.L."/>
            <person name="Koroleva G.I."/>
            <person name="Ladner J.T."/>
            <person name="Lo C.-C."/>
            <person name="Minogue T.D."/>
            <person name="Munk C."/>
            <person name="Palacios G.F."/>
            <person name="Redden C.L."/>
            <person name="Rosenzweig C.N."/>
            <person name="Scholz M.B."/>
            <person name="Teshima H."/>
            <person name="Xu Y."/>
        </authorList>
    </citation>
    <scope>NUCLEOTIDE SEQUENCE [LARGE SCALE GENOMIC DNA]</scope>
    <source>
        <strain evidence="1 2">DWS 37UF10B-2</strain>
    </source>
</reference>